<proteinExistence type="predicted"/>
<dbReference type="PANTHER" id="PTHR47844">
    <property type="entry name" value="SYNTHASE CPS1, PUTATIVE (AFU_ORTHOLOGUE AFUA_7G02500)-RELATED"/>
    <property type="match status" value="1"/>
</dbReference>
<dbReference type="GO" id="GO:0016757">
    <property type="term" value="F:glycosyltransferase activity"/>
    <property type="evidence" value="ECO:0007669"/>
    <property type="project" value="UniProtKB-KW"/>
</dbReference>
<organism evidence="9 10">
    <name type="scientific">Lophiostoma macrostomum CBS 122681</name>
    <dbReference type="NCBI Taxonomy" id="1314788"/>
    <lineage>
        <taxon>Eukaryota</taxon>
        <taxon>Fungi</taxon>
        <taxon>Dikarya</taxon>
        <taxon>Ascomycota</taxon>
        <taxon>Pezizomycotina</taxon>
        <taxon>Dothideomycetes</taxon>
        <taxon>Pleosporomycetidae</taxon>
        <taxon>Pleosporales</taxon>
        <taxon>Lophiostomataceae</taxon>
        <taxon>Lophiostoma</taxon>
    </lineage>
</organism>
<accession>A0A6A6SY05</accession>
<dbReference type="GO" id="GO:0016020">
    <property type="term" value="C:membrane"/>
    <property type="evidence" value="ECO:0007669"/>
    <property type="project" value="UniProtKB-SubCell"/>
</dbReference>
<sequence>MFRYVRALVNWLAHSSYKATPIPLNPPFDPSDLTVVIPTTSLQTPTLHAVVRSILPHPVHTIIITAAGPTASFEISPFQAAFTDPRILIIHQDKPNRRQQTAAAMSLITTPLLLISDDHTFWPTTPSFLPTLLAPFTSPTIGAVAPVLSAIHDPHPTPSWAGFWNAMGCLYLWRRTHEFLATNTLDRGVSCLSSRFFLIRTAIYADPAFLAEYLNEYVFWGRVGPLNVDDDKFHTRWLATQGWDVKIQYTEECVLDTELGKWPKFADQVLRWNRTTWRSNPRALFTERSAWRRFPWTTYAVLMYSFARFTLFYEVGMAWLLDAGLRECGLENWCGLARVLLVVWIVGMKGLKVEGYFRRYPADLVYAPGYLLFGWMCTFVKVLALLTCWNKHW</sequence>
<evidence type="ECO:0000313" key="10">
    <source>
        <dbReference type="Proteomes" id="UP000799324"/>
    </source>
</evidence>
<dbReference type="EMBL" id="MU004413">
    <property type="protein sequence ID" value="KAF2651947.1"/>
    <property type="molecule type" value="Genomic_DNA"/>
</dbReference>
<evidence type="ECO:0000256" key="8">
    <source>
        <dbReference type="SAM" id="Phobius"/>
    </source>
</evidence>
<protein>
    <submittedName>
        <fullName evidence="9">Glycosyltransferase family 2 protein</fullName>
    </submittedName>
</protein>
<reference evidence="9" key="1">
    <citation type="journal article" date="2020" name="Stud. Mycol.">
        <title>101 Dothideomycetes genomes: a test case for predicting lifestyles and emergence of pathogens.</title>
        <authorList>
            <person name="Haridas S."/>
            <person name="Albert R."/>
            <person name="Binder M."/>
            <person name="Bloem J."/>
            <person name="Labutti K."/>
            <person name="Salamov A."/>
            <person name="Andreopoulos B."/>
            <person name="Baker S."/>
            <person name="Barry K."/>
            <person name="Bills G."/>
            <person name="Bluhm B."/>
            <person name="Cannon C."/>
            <person name="Castanera R."/>
            <person name="Culley D."/>
            <person name="Daum C."/>
            <person name="Ezra D."/>
            <person name="Gonzalez J."/>
            <person name="Henrissat B."/>
            <person name="Kuo A."/>
            <person name="Liang C."/>
            <person name="Lipzen A."/>
            <person name="Lutzoni F."/>
            <person name="Magnuson J."/>
            <person name="Mondo S."/>
            <person name="Nolan M."/>
            <person name="Ohm R."/>
            <person name="Pangilinan J."/>
            <person name="Park H.-J."/>
            <person name="Ramirez L."/>
            <person name="Alfaro M."/>
            <person name="Sun H."/>
            <person name="Tritt A."/>
            <person name="Yoshinaga Y."/>
            <person name="Zwiers L.-H."/>
            <person name="Turgeon B."/>
            <person name="Goodwin S."/>
            <person name="Spatafora J."/>
            <person name="Crous P."/>
            <person name="Grigoriev I."/>
        </authorList>
    </citation>
    <scope>NUCLEOTIDE SEQUENCE</scope>
    <source>
        <strain evidence="9">CBS 122681</strain>
    </source>
</reference>
<evidence type="ECO:0000256" key="3">
    <source>
        <dbReference type="ARBA" id="ARBA00022679"/>
    </source>
</evidence>
<feature type="transmembrane region" description="Helical" evidence="8">
    <location>
        <begin position="333"/>
        <end position="351"/>
    </location>
</feature>
<keyword evidence="2" id="KW-0328">Glycosyltransferase</keyword>
<name>A0A6A6SY05_9PLEO</name>
<feature type="transmembrane region" description="Helical" evidence="8">
    <location>
        <begin position="296"/>
        <end position="321"/>
    </location>
</feature>
<keyword evidence="6 8" id="KW-0472">Membrane</keyword>
<keyword evidence="7" id="KW-0325">Glycoprotein</keyword>
<evidence type="ECO:0000313" key="9">
    <source>
        <dbReference type="EMBL" id="KAF2651947.1"/>
    </source>
</evidence>
<keyword evidence="4 8" id="KW-0812">Transmembrane</keyword>
<keyword evidence="3 9" id="KW-0808">Transferase</keyword>
<keyword evidence="5 8" id="KW-1133">Transmembrane helix</keyword>
<evidence type="ECO:0000256" key="4">
    <source>
        <dbReference type="ARBA" id="ARBA00022692"/>
    </source>
</evidence>
<feature type="non-terminal residue" evidence="9">
    <location>
        <position position="393"/>
    </location>
</feature>
<dbReference type="InterPro" id="IPR029044">
    <property type="entry name" value="Nucleotide-diphossugar_trans"/>
</dbReference>
<evidence type="ECO:0000256" key="7">
    <source>
        <dbReference type="ARBA" id="ARBA00023180"/>
    </source>
</evidence>
<dbReference type="PANTHER" id="PTHR47844:SF1">
    <property type="entry name" value="EXOSTOSIN-LIKE 2"/>
    <property type="match status" value="1"/>
</dbReference>
<comment type="subcellular location">
    <subcellularLocation>
        <location evidence="1">Membrane</location>
    </subcellularLocation>
</comment>
<evidence type="ECO:0000256" key="1">
    <source>
        <dbReference type="ARBA" id="ARBA00004370"/>
    </source>
</evidence>
<gene>
    <name evidence="9" type="ORF">K491DRAFT_636493</name>
</gene>
<dbReference type="Proteomes" id="UP000799324">
    <property type="component" value="Unassembled WGS sequence"/>
</dbReference>
<evidence type="ECO:0000256" key="2">
    <source>
        <dbReference type="ARBA" id="ARBA00022676"/>
    </source>
</evidence>
<dbReference type="SUPFAM" id="SSF53448">
    <property type="entry name" value="Nucleotide-diphospho-sugar transferases"/>
    <property type="match status" value="1"/>
</dbReference>
<dbReference type="Pfam" id="PF13641">
    <property type="entry name" value="Glyco_tranf_2_3"/>
    <property type="match status" value="1"/>
</dbReference>
<dbReference type="OrthoDB" id="2849215at2759"/>
<evidence type="ECO:0000256" key="5">
    <source>
        <dbReference type="ARBA" id="ARBA00022989"/>
    </source>
</evidence>
<dbReference type="InterPro" id="IPR052427">
    <property type="entry name" value="Glycosyltrans_GT2/GT47"/>
</dbReference>
<feature type="transmembrane region" description="Helical" evidence="8">
    <location>
        <begin position="371"/>
        <end position="389"/>
    </location>
</feature>
<dbReference type="AlphaFoldDB" id="A0A6A6SY05"/>
<evidence type="ECO:0000256" key="6">
    <source>
        <dbReference type="ARBA" id="ARBA00023136"/>
    </source>
</evidence>
<keyword evidence="10" id="KW-1185">Reference proteome</keyword>